<sequence>MSKLLQFPSQRQLVERLLHLIEFNHPFIFLSGPAGSGRATLCESLLGRLPEKVTVVSLIGRPDMKMAEVRQLLLEQVVDRPLFNPQDALADSFFRMLEGKPATLLLLIERASDLPAELLGELWALCRHNDTLTRPHQLAILLSGDDGWCRRGRAGLKGRAMPALELEVAPLSAPEQRIFLYEKAKAQKIPASLLPKSKVEEILSQAKGHPSTIMQALEDIMTDRRPKKPQPKLPIKTIVLGFVAVIGILLALTYLVPALFGDKQEDVAGSQALDAPLPLPIPGDGSQGAVTQEGSAQSAAVGTGSGDQDNAALVRDWQAESQDLPKAVQSETVTADAGNYEGRRLVISDDVVEKLMTQPGVSGALPTQVVKELTGEAAPANPQSQAGTQPRQDAASAQRQTSTIQSDSTKHTEPAVAAPRVPLTPVATLQKKARTHYSVQLMGASNRPAVDKFVAEHRLAGKIWLYQTQFRGSPWFVVLQGDYGSAQQAKAAIRQLPPALLKGQPWPKSFAQVQKELKP</sequence>
<dbReference type="InterPro" id="IPR049945">
    <property type="entry name" value="AAA_22"/>
</dbReference>
<keyword evidence="2" id="KW-0812">Transmembrane</keyword>
<dbReference type="GeneID" id="97220050"/>
<dbReference type="InterPro" id="IPR036680">
    <property type="entry name" value="SPOR-like_sf"/>
</dbReference>
<organism evidence="4 5">
    <name type="scientific">Aeromonas bivalvium</name>
    <dbReference type="NCBI Taxonomy" id="440079"/>
    <lineage>
        <taxon>Bacteria</taxon>
        <taxon>Pseudomonadati</taxon>
        <taxon>Pseudomonadota</taxon>
        <taxon>Gammaproteobacteria</taxon>
        <taxon>Aeromonadales</taxon>
        <taxon>Aeromonadaceae</taxon>
        <taxon>Aeromonas</taxon>
    </lineage>
</organism>
<dbReference type="InterPro" id="IPR052026">
    <property type="entry name" value="ExeA_AAA_ATPase_DNA-bind"/>
</dbReference>
<evidence type="ECO:0000313" key="5">
    <source>
        <dbReference type="Proteomes" id="UP001630969"/>
    </source>
</evidence>
<evidence type="ECO:0000259" key="3">
    <source>
        <dbReference type="PROSITE" id="PS51724"/>
    </source>
</evidence>
<dbReference type="PANTHER" id="PTHR35894">
    <property type="entry name" value="GENERAL SECRETION PATHWAY PROTEIN A-RELATED"/>
    <property type="match status" value="1"/>
</dbReference>
<feature type="region of interest" description="Disordered" evidence="1">
    <location>
        <begin position="274"/>
        <end position="309"/>
    </location>
</feature>
<name>A0ABW9GQF7_9GAMM</name>
<evidence type="ECO:0000256" key="1">
    <source>
        <dbReference type="SAM" id="MobiDB-lite"/>
    </source>
</evidence>
<feature type="region of interest" description="Disordered" evidence="1">
    <location>
        <begin position="376"/>
        <end position="420"/>
    </location>
</feature>
<dbReference type="Gene3D" id="3.30.70.1070">
    <property type="entry name" value="Sporulation related repeat"/>
    <property type="match status" value="1"/>
</dbReference>
<keyword evidence="5" id="KW-1185">Reference proteome</keyword>
<dbReference type="InterPro" id="IPR007730">
    <property type="entry name" value="SPOR-like_dom"/>
</dbReference>
<comment type="caution">
    <text evidence="4">The sequence shown here is derived from an EMBL/GenBank/DDBJ whole genome shotgun (WGS) entry which is preliminary data.</text>
</comment>
<feature type="domain" description="SPOR" evidence="3">
    <location>
        <begin position="431"/>
        <end position="509"/>
    </location>
</feature>
<feature type="compositionally biased region" description="Polar residues" evidence="1">
    <location>
        <begin position="381"/>
        <end position="407"/>
    </location>
</feature>
<dbReference type="Pfam" id="PF13401">
    <property type="entry name" value="AAA_22"/>
    <property type="match status" value="1"/>
</dbReference>
<proteinExistence type="predicted"/>
<gene>
    <name evidence="4" type="ORF">ACEUDJ_08085</name>
</gene>
<dbReference type="Pfam" id="PF05036">
    <property type="entry name" value="SPOR"/>
    <property type="match status" value="1"/>
</dbReference>
<dbReference type="SUPFAM" id="SSF52540">
    <property type="entry name" value="P-loop containing nucleoside triphosphate hydrolases"/>
    <property type="match status" value="1"/>
</dbReference>
<dbReference type="PROSITE" id="PS51724">
    <property type="entry name" value="SPOR"/>
    <property type="match status" value="1"/>
</dbReference>
<reference evidence="4 5" key="1">
    <citation type="submission" date="2024-09" db="EMBL/GenBank/DDBJ databases">
        <title>Aeromonas strains Genome sequencing and assembly.</title>
        <authorList>
            <person name="Hu X."/>
            <person name="Tang B."/>
        </authorList>
    </citation>
    <scope>NUCLEOTIDE SEQUENCE [LARGE SCALE GENOMIC DNA]</scope>
    <source>
        <strain evidence="4 5">NB23SCDHY001</strain>
    </source>
</reference>
<dbReference type="InterPro" id="IPR027417">
    <property type="entry name" value="P-loop_NTPase"/>
</dbReference>
<keyword evidence="2" id="KW-1133">Transmembrane helix</keyword>
<accession>A0ABW9GQF7</accession>
<dbReference type="PANTHER" id="PTHR35894:SF7">
    <property type="entry name" value="GENERAL SECRETION PATHWAY PROTEIN A-RELATED"/>
    <property type="match status" value="1"/>
</dbReference>
<protein>
    <submittedName>
        <fullName evidence="4">SPOR domain-containing protein</fullName>
    </submittedName>
</protein>
<feature type="transmembrane region" description="Helical" evidence="2">
    <location>
        <begin position="233"/>
        <end position="256"/>
    </location>
</feature>
<evidence type="ECO:0000256" key="2">
    <source>
        <dbReference type="SAM" id="Phobius"/>
    </source>
</evidence>
<dbReference type="EMBL" id="JBGXBU010000002">
    <property type="protein sequence ID" value="MFM4892824.1"/>
    <property type="molecule type" value="Genomic_DNA"/>
</dbReference>
<keyword evidence="2" id="KW-0472">Membrane</keyword>
<dbReference type="Proteomes" id="UP001630969">
    <property type="component" value="Unassembled WGS sequence"/>
</dbReference>
<evidence type="ECO:0000313" key="4">
    <source>
        <dbReference type="EMBL" id="MFM4892824.1"/>
    </source>
</evidence>
<feature type="compositionally biased region" description="Polar residues" evidence="1">
    <location>
        <begin position="288"/>
        <end position="300"/>
    </location>
</feature>
<dbReference type="RefSeq" id="WP_408789345.1">
    <property type="nucleotide sequence ID" value="NZ_JBGXBU010000002.1"/>
</dbReference>